<dbReference type="OrthoDB" id="258061at2759"/>
<dbReference type="VEuPathDB" id="TriTrypDB:ADEAN_000843700"/>
<proteinExistence type="predicted"/>
<dbReference type="SUPFAM" id="SSF54529">
    <property type="entry name" value="Mitochondrial glycoprotein MAM33-like"/>
    <property type="match status" value="1"/>
</dbReference>
<name>A0A7G2CQY1_9TRYP</name>
<dbReference type="Proteomes" id="UP000515908">
    <property type="component" value="Chromosome 19"/>
</dbReference>
<keyword evidence="2" id="KW-1185">Reference proteome</keyword>
<gene>
    <name evidence="1" type="ORF">ADEAN_000843700</name>
</gene>
<evidence type="ECO:0000313" key="2">
    <source>
        <dbReference type="Proteomes" id="UP000515908"/>
    </source>
</evidence>
<dbReference type="AlphaFoldDB" id="A0A7G2CQY1"/>
<dbReference type="EMBL" id="LR877163">
    <property type="protein sequence ID" value="CAD2220913.1"/>
    <property type="molecule type" value="Genomic_DNA"/>
</dbReference>
<evidence type="ECO:0000313" key="1">
    <source>
        <dbReference type="EMBL" id="CAD2220913.1"/>
    </source>
</evidence>
<reference evidence="1 2" key="1">
    <citation type="submission" date="2020-08" db="EMBL/GenBank/DDBJ databases">
        <authorList>
            <person name="Newling K."/>
            <person name="Davey J."/>
            <person name="Forrester S."/>
        </authorList>
    </citation>
    <scope>NUCLEOTIDE SEQUENCE [LARGE SCALE GENOMIC DNA]</scope>
    <source>
        <strain evidence="2">Crithidia deanei Carvalho (ATCC PRA-265)</strain>
    </source>
</reference>
<accession>A0A7G2CQY1</accession>
<sequence length="136" mass="15368">MDAVSFPKGSIDTTPGPEQAINQNYKGPNINQSDLADNIIGKDLRSSPISSSRQLLNEYFDEYSNYRISAKLKYGHWPVHTISPDLGEKIENVVNALGIDDNVAEYFDRVLPLLEEEEYNTWKSITNGYFGLQTNH</sequence>
<protein>
    <submittedName>
        <fullName evidence="1">Uncharacterized protein</fullName>
    </submittedName>
</protein>
<dbReference type="InterPro" id="IPR036561">
    <property type="entry name" value="MAM33_sf"/>
</dbReference>
<organism evidence="1 2">
    <name type="scientific">Angomonas deanei</name>
    <dbReference type="NCBI Taxonomy" id="59799"/>
    <lineage>
        <taxon>Eukaryota</taxon>
        <taxon>Discoba</taxon>
        <taxon>Euglenozoa</taxon>
        <taxon>Kinetoplastea</taxon>
        <taxon>Metakinetoplastina</taxon>
        <taxon>Trypanosomatida</taxon>
        <taxon>Trypanosomatidae</taxon>
        <taxon>Strigomonadinae</taxon>
        <taxon>Angomonas</taxon>
    </lineage>
</organism>